<reference evidence="3" key="1">
    <citation type="submission" date="2021-07" db="EMBL/GenBank/DDBJ databases">
        <title>Zhongshania sp. CAU 1632 isolated from seawater.</title>
        <authorList>
            <person name="Kim W."/>
        </authorList>
    </citation>
    <scope>NUCLEOTIDE SEQUENCE</scope>
    <source>
        <strain evidence="3">CAU 1632</strain>
    </source>
</reference>
<dbReference type="InterPro" id="IPR020084">
    <property type="entry name" value="NUDIX_hydrolase_CS"/>
</dbReference>
<proteinExistence type="predicted"/>
<evidence type="ECO:0000313" key="3">
    <source>
        <dbReference type="EMBL" id="MBW2941766.1"/>
    </source>
</evidence>
<dbReference type="Proteomes" id="UP001166291">
    <property type="component" value="Unassembled WGS sequence"/>
</dbReference>
<evidence type="ECO:0000259" key="2">
    <source>
        <dbReference type="PROSITE" id="PS51462"/>
    </source>
</evidence>
<evidence type="ECO:0000313" key="4">
    <source>
        <dbReference type="Proteomes" id="UP001166291"/>
    </source>
</evidence>
<dbReference type="PROSITE" id="PS00893">
    <property type="entry name" value="NUDIX_BOX"/>
    <property type="match status" value="1"/>
</dbReference>
<sequence>MTTGEFSGCKLALFMDGKILVYMRDMKEGIPFPGMFDLPGGGREFDESPEQCVVRELHEEFGIKFSIERLRYKQRYDLSKPGDYGYFFVGELSLAEAENISFGDEGKYWRFMDVPEFLAHPDAILHLQERLLDYLEHSKIVE</sequence>
<dbReference type="PANTHER" id="PTHR43736:SF1">
    <property type="entry name" value="DIHYDRONEOPTERIN TRIPHOSPHATE DIPHOSPHATASE"/>
    <property type="match status" value="1"/>
</dbReference>
<comment type="caution">
    <text evidence="3">The sequence shown here is derived from an EMBL/GenBank/DDBJ whole genome shotgun (WGS) entry which is preliminary data.</text>
</comment>
<comment type="cofactor">
    <cofactor evidence="1">
        <name>Mg(2+)</name>
        <dbReference type="ChEBI" id="CHEBI:18420"/>
    </cofactor>
</comment>
<keyword evidence="3" id="KW-0378">Hydrolase</keyword>
<dbReference type="PROSITE" id="PS51462">
    <property type="entry name" value="NUDIX"/>
    <property type="match status" value="1"/>
</dbReference>
<dbReference type="Pfam" id="PF00293">
    <property type="entry name" value="NUDIX"/>
    <property type="match status" value="1"/>
</dbReference>
<dbReference type="RefSeq" id="WP_219043992.1">
    <property type="nucleotide sequence ID" value="NZ_JAHWDQ010000003.1"/>
</dbReference>
<dbReference type="InterPro" id="IPR000086">
    <property type="entry name" value="NUDIX_hydrolase_dom"/>
</dbReference>
<name>A0ABS6VTY6_9GAMM</name>
<dbReference type="GO" id="GO:0016787">
    <property type="term" value="F:hydrolase activity"/>
    <property type="evidence" value="ECO:0007669"/>
    <property type="project" value="UniProtKB-KW"/>
</dbReference>
<feature type="domain" description="Nudix hydrolase" evidence="2">
    <location>
        <begin position="2"/>
        <end position="136"/>
    </location>
</feature>
<dbReference type="EMBL" id="JAHWDQ010000003">
    <property type="protein sequence ID" value="MBW2941766.1"/>
    <property type="molecule type" value="Genomic_DNA"/>
</dbReference>
<protein>
    <submittedName>
        <fullName evidence="3">NUDIX hydrolase</fullName>
    </submittedName>
</protein>
<gene>
    <name evidence="3" type="ORF">KXJ70_13300</name>
</gene>
<organism evidence="3 4">
    <name type="scientific">Zhongshania aquimaris</name>
    <dbReference type="NCBI Taxonomy" id="2857107"/>
    <lineage>
        <taxon>Bacteria</taxon>
        <taxon>Pseudomonadati</taxon>
        <taxon>Pseudomonadota</taxon>
        <taxon>Gammaproteobacteria</taxon>
        <taxon>Cellvibrionales</taxon>
        <taxon>Spongiibacteraceae</taxon>
        <taxon>Zhongshania</taxon>
    </lineage>
</organism>
<keyword evidence="4" id="KW-1185">Reference proteome</keyword>
<dbReference type="PANTHER" id="PTHR43736">
    <property type="entry name" value="ADP-RIBOSE PYROPHOSPHATASE"/>
    <property type="match status" value="1"/>
</dbReference>
<accession>A0ABS6VTY6</accession>
<evidence type="ECO:0000256" key="1">
    <source>
        <dbReference type="ARBA" id="ARBA00001946"/>
    </source>
</evidence>